<dbReference type="RefSeq" id="WP_086090693.1">
    <property type="nucleotide sequence ID" value="NZ_CP021112.1"/>
</dbReference>
<dbReference type="Gene3D" id="3.40.50.300">
    <property type="entry name" value="P-loop containing nucleotide triphosphate hydrolases"/>
    <property type="match status" value="1"/>
</dbReference>
<organism evidence="1 2">
    <name type="scientific">Pseudorhodoplanes sinuspersici</name>
    <dbReference type="NCBI Taxonomy" id="1235591"/>
    <lineage>
        <taxon>Bacteria</taxon>
        <taxon>Pseudomonadati</taxon>
        <taxon>Pseudomonadota</taxon>
        <taxon>Alphaproteobacteria</taxon>
        <taxon>Hyphomicrobiales</taxon>
        <taxon>Pseudorhodoplanes</taxon>
    </lineage>
</organism>
<proteinExistence type="predicted"/>
<dbReference type="EMBL" id="CP021112">
    <property type="protein sequence ID" value="ARQ02262.1"/>
    <property type="molecule type" value="Genomic_DNA"/>
</dbReference>
<name>A0A1W6ZXZ3_9HYPH</name>
<dbReference type="OrthoDB" id="9800698at2"/>
<sequence length="274" mass="29915">MHVVCLIGTSRCGSTVLQAALAQFQDVTALGEVKRLSTLAARGALCGCGAKIEDCEIWGPQIAGFVAPKGGRLRMLGNALAVAAGAPLFPAEARAAQSLSRMLHAIDRSKPSRVFIDSSKDPDQLLLYANRPDITVIPVHIVRDPRGVVQSAGRRTGTSADVMARHWHRLNGATLMLRKMMPRLPWQSIRYEDFCADPMAVCRTILRAAGHDGPLRDHPAIDHTLGGSPGFSFAGIDTIRVENNWRETMPAQMQTTILRQSGWPARHFGYRMES</sequence>
<evidence type="ECO:0000313" key="1">
    <source>
        <dbReference type="EMBL" id="ARQ02262.1"/>
    </source>
</evidence>
<dbReference type="SUPFAM" id="SSF52540">
    <property type="entry name" value="P-loop containing nucleoside triphosphate hydrolases"/>
    <property type="match status" value="1"/>
</dbReference>
<gene>
    <name evidence="1" type="ORF">CAK95_26545</name>
</gene>
<dbReference type="AlphaFoldDB" id="A0A1W6ZXZ3"/>
<dbReference type="KEGG" id="psin:CAK95_26545"/>
<dbReference type="STRING" id="1235591.CAK95_26545"/>
<protein>
    <submittedName>
        <fullName evidence="1">Uncharacterized protein</fullName>
    </submittedName>
</protein>
<dbReference type="InterPro" id="IPR027417">
    <property type="entry name" value="P-loop_NTPase"/>
</dbReference>
<dbReference type="Pfam" id="PF13469">
    <property type="entry name" value="Sulfotransfer_3"/>
    <property type="match status" value="1"/>
</dbReference>
<keyword evidence="2" id="KW-1185">Reference proteome</keyword>
<dbReference type="Proteomes" id="UP000194137">
    <property type="component" value="Chromosome"/>
</dbReference>
<reference evidence="1 2" key="1">
    <citation type="submission" date="2017-05" db="EMBL/GenBank/DDBJ databases">
        <title>Full genome sequence of Pseudorhodoplanes sinuspersici.</title>
        <authorList>
            <person name="Dastgheib S.M.M."/>
            <person name="Shavandi M."/>
            <person name="Tirandaz H."/>
        </authorList>
    </citation>
    <scope>NUCLEOTIDE SEQUENCE [LARGE SCALE GENOMIC DNA]</scope>
    <source>
        <strain evidence="1 2">RIPI110</strain>
    </source>
</reference>
<accession>A0A1W6ZXZ3</accession>
<evidence type="ECO:0000313" key="2">
    <source>
        <dbReference type="Proteomes" id="UP000194137"/>
    </source>
</evidence>